<dbReference type="AlphaFoldDB" id="A0A9Q0IA04"/>
<protein>
    <recommendedName>
        <fullName evidence="3">Ubiquitin-like domain-containing protein</fullName>
    </recommendedName>
</protein>
<keyword evidence="1" id="KW-0433">Leucine-rich repeat</keyword>
<dbReference type="InterPro" id="IPR000626">
    <property type="entry name" value="Ubiquitin-like_dom"/>
</dbReference>
<dbReference type="FunFam" id="3.80.10.10:FF:000145">
    <property type="entry name" value="Tubulin-specific chaperone cofactor E-like protein"/>
    <property type="match status" value="1"/>
</dbReference>
<dbReference type="InterPro" id="IPR029071">
    <property type="entry name" value="Ubiquitin-like_domsf"/>
</dbReference>
<dbReference type="PANTHER" id="PTHR18849">
    <property type="entry name" value="LEUCINE RICH REPEAT PROTEIN"/>
    <property type="match status" value="1"/>
</dbReference>
<evidence type="ECO:0000313" key="5">
    <source>
        <dbReference type="Proteomes" id="UP001148018"/>
    </source>
</evidence>
<dbReference type="OrthoDB" id="5855206at2759"/>
<dbReference type="Proteomes" id="UP001148018">
    <property type="component" value="Unassembled WGS sequence"/>
</dbReference>
<dbReference type="Pfam" id="PF14560">
    <property type="entry name" value="Ubiquitin_2"/>
    <property type="match status" value="1"/>
</dbReference>
<evidence type="ECO:0000259" key="3">
    <source>
        <dbReference type="PROSITE" id="PS50053"/>
    </source>
</evidence>
<organism evidence="4 5">
    <name type="scientific">Muraenolepis orangiensis</name>
    <name type="common">Patagonian moray cod</name>
    <dbReference type="NCBI Taxonomy" id="630683"/>
    <lineage>
        <taxon>Eukaryota</taxon>
        <taxon>Metazoa</taxon>
        <taxon>Chordata</taxon>
        <taxon>Craniata</taxon>
        <taxon>Vertebrata</taxon>
        <taxon>Euteleostomi</taxon>
        <taxon>Actinopterygii</taxon>
        <taxon>Neopterygii</taxon>
        <taxon>Teleostei</taxon>
        <taxon>Neoteleostei</taxon>
        <taxon>Acanthomorphata</taxon>
        <taxon>Zeiogadaria</taxon>
        <taxon>Gadariae</taxon>
        <taxon>Gadiformes</taxon>
        <taxon>Muraenolepidoidei</taxon>
        <taxon>Muraenolepididae</taxon>
        <taxon>Muraenolepis</taxon>
    </lineage>
</organism>
<dbReference type="PROSITE" id="PS50053">
    <property type="entry name" value="UBIQUITIN_2"/>
    <property type="match status" value="1"/>
</dbReference>
<dbReference type="Gene3D" id="3.80.10.10">
    <property type="entry name" value="Ribonuclease Inhibitor"/>
    <property type="match status" value="2"/>
</dbReference>
<reference evidence="4" key="1">
    <citation type="submission" date="2022-07" db="EMBL/GenBank/DDBJ databases">
        <title>Chromosome-level genome of Muraenolepis orangiensis.</title>
        <authorList>
            <person name="Kim J."/>
        </authorList>
    </citation>
    <scope>NUCLEOTIDE SEQUENCE</scope>
    <source>
        <strain evidence="4">KU_S4_2022</strain>
        <tissue evidence="4">Muscle</tissue>
    </source>
</reference>
<proteinExistence type="predicted"/>
<comment type="caution">
    <text evidence="4">The sequence shown here is derived from an EMBL/GenBank/DDBJ whole genome shotgun (WGS) entry which is preliminary data.</text>
</comment>
<gene>
    <name evidence="4" type="ORF">NHX12_008644</name>
</gene>
<dbReference type="SUPFAM" id="SSF54236">
    <property type="entry name" value="Ubiquitin-like"/>
    <property type="match status" value="1"/>
</dbReference>
<dbReference type="SUPFAM" id="SSF52058">
    <property type="entry name" value="L domain-like"/>
    <property type="match status" value="1"/>
</dbReference>
<dbReference type="Pfam" id="PF14580">
    <property type="entry name" value="LRR_9"/>
    <property type="match status" value="1"/>
</dbReference>
<evidence type="ECO:0000313" key="4">
    <source>
        <dbReference type="EMBL" id="KAJ3590695.1"/>
    </source>
</evidence>
<dbReference type="Gene3D" id="3.10.20.90">
    <property type="entry name" value="Phosphatidylinositol 3-kinase Catalytic Subunit, Chain A, domain 1"/>
    <property type="match status" value="1"/>
</dbReference>
<feature type="domain" description="Ubiquitin-like" evidence="3">
    <location>
        <begin position="350"/>
        <end position="432"/>
    </location>
</feature>
<dbReference type="PANTHER" id="PTHR18849:SF0">
    <property type="entry name" value="CILIA- AND FLAGELLA-ASSOCIATED PROTEIN 410-RELATED"/>
    <property type="match status" value="1"/>
</dbReference>
<dbReference type="CDD" id="cd17045">
    <property type="entry name" value="Ubl_TBCEL"/>
    <property type="match status" value="1"/>
</dbReference>
<dbReference type="FunFam" id="3.10.20.90:FF:000115">
    <property type="entry name" value="tubulin-specific chaperone cofactor E-like protein"/>
    <property type="match status" value="1"/>
</dbReference>
<evidence type="ECO:0000256" key="1">
    <source>
        <dbReference type="ARBA" id="ARBA00022614"/>
    </source>
</evidence>
<accession>A0A9Q0IA04</accession>
<evidence type="ECO:0000256" key="2">
    <source>
        <dbReference type="ARBA" id="ARBA00022737"/>
    </source>
</evidence>
<sequence>MWDQVDQETGRTFMQAISEKYSPENFPYRRGPGMGVVVVPTVALQGSPMKERLNLPSILVVNGSGVSRAGDQVEIAAFCAHVIELDLSQNTLKDWGEISKIVSNIPNLHCLNLSFNPLAGVALGPGHSRAFCRLRSLVLNNTEVSWDTVFVLTQDMPELEELFLCRNKYRSVPAAPAACPTLRLLQITDNGLQDWEEVRRFGSMFPGLDTLVMANNYLVSIQDGGGVLEGLFPNLRSINLHNSGLNRWEDIEKLNFFPKLEEVRLQGIPLLQTYTNTERRSLMIAQLPSISSLNGSAVSAGEREDAERFFIRYHLGYPEEELPYRYHCLVTKYGKLEPLAEIDLRPRCRAQVEVHCEDKVVQVDVRLDQTVAELKKQLKQVVQLPTNHMRVYYIDKEVCCPFGPEEMKYSSRALHSYSIRDGDEILVVPKTK</sequence>
<dbReference type="InterPro" id="IPR032675">
    <property type="entry name" value="LRR_dom_sf"/>
</dbReference>
<keyword evidence="2" id="KW-0677">Repeat</keyword>
<dbReference type="EMBL" id="JANIIK010000114">
    <property type="protein sequence ID" value="KAJ3590695.1"/>
    <property type="molecule type" value="Genomic_DNA"/>
</dbReference>
<dbReference type="InterPro" id="IPR047991">
    <property type="entry name" value="TBCEL_Ubl"/>
</dbReference>
<keyword evidence="5" id="KW-1185">Reference proteome</keyword>
<name>A0A9Q0IA04_9TELE</name>